<feature type="binding site" evidence="3">
    <location>
        <position position="612"/>
    </location>
    <ligand>
        <name>Zn(2+)</name>
        <dbReference type="ChEBI" id="CHEBI:29105"/>
        <label>2</label>
    </ligand>
</feature>
<evidence type="ECO:0000256" key="4">
    <source>
        <dbReference type="RuleBase" id="RU003946"/>
    </source>
</evidence>
<evidence type="ECO:0000313" key="7">
    <source>
        <dbReference type="Proteomes" id="UP001302812"/>
    </source>
</evidence>
<dbReference type="Pfam" id="PF00245">
    <property type="entry name" value="Alk_phosphatase"/>
    <property type="match status" value="1"/>
</dbReference>
<dbReference type="GeneID" id="89939701"/>
<dbReference type="CDD" id="cd16012">
    <property type="entry name" value="ALP"/>
    <property type="match status" value="1"/>
</dbReference>
<reference evidence="6" key="1">
    <citation type="journal article" date="2023" name="Mol. Phylogenet. Evol.">
        <title>Genome-scale phylogeny and comparative genomics of the fungal order Sordariales.</title>
        <authorList>
            <person name="Hensen N."/>
            <person name="Bonometti L."/>
            <person name="Westerberg I."/>
            <person name="Brannstrom I.O."/>
            <person name="Guillou S."/>
            <person name="Cros-Aarteil S."/>
            <person name="Calhoun S."/>
            <person name="Haridas S."/>
            <person name="Kuo A."/>
            <person name="Mondo S."/>
            <person name="Pangilinan J."/>
            <person name="Riley R."/>
            <person name="LaButti K."/>
            <person name="Andreopoulos B."/>
            <person name="Lipzen A."/>
            <person name="Chen C."/>
            <person name="Yan M."/>
            <person name="Daum C."/>
            <person name="Ng V."/>
            <person name="Clum A."/>
            <person name="Steindorff A."/>
            <person name="Ohm R.A."/>
            <person name="Martin F."/>
            <person name="Silar P."/>
            <person name="Natvig D.O."/>
            <person name="Lalanne C."/>
            <person name="Gautier V."/>
            <person name="Ament-Velasquez S.L."/>
            <person name="Kruys A."/>
            <person name="Hutchinson M.I."/>
            <person name="Powell A.J."/>
            <person name="Barry K."/>
            <person name="Miller A.N."/>
            <person name="Grigoriev I.V."/>
            <person name="Debuchy R."/>
            <person name="Gladieux P."/>
            <person name="Hiltunen Thoren M."/>
            <person name="Johannesson H."/>
        </authorList>
    </citation>
    <scope>NUCLEOTIDE SEQUENCE</scope>
    <source>
        <strain evidence="6">CBS 508.74</strain>
    </source>
</reference>
<reference evidence="6" key="2">
    <citation type="submission" date="2023-05" db="EMBL/GenBank/DDBJ databases">
        <authorList>
            <consortium name="Lawrence Berkeley National Laboratory"/>
            <person name="Steindorff A."/>
            <person name="Hensen N."/>
            <person name="Bonometti L."/>
            <person name="Westerberg I."/>
            <person name="Brannstrom I.O."/>
            <person name="Guillou S."/>
            <person name="Cros-Aarteil S."/>
            <person name="Calhoun S."/>
            <person name="Haridas S."/>
            <person name="Kuo A."/>
            <person name="Mondo S."/>
            <person name="Pangilinan J."/>
            <person name="Riley R."/>
            <person name="Labutti K."/>
            <person name="Andreopoulos B."/>
            <person name="Lipzen A."/>
            <person name="Chen C."/>
            <person name="Yanf M."/>
            <person name="Daum C."/>
            <person name="Ng V."/>
            <person name="Clum A."/>
            <person name="Ohm R."/>
            <person name="Martin F."/>
            <person name="Silar P."/>
            <person name="Natvig D."/>
            <person name="Lalanne C."/>
            <person name="Gautier V."/>
            <person name="Ament-Velasquez S.L."/>
            <person name="Kruys A."/>
            <person name="Hutchinson M.I."/>
            <person name="Powell A.J."/>
            <person name="Barry K."/>
            <person name="Miller A.N."/>
            <person name="Grigoriev I.V."/>
            <person name="Debuchy R."/>
            <person name="Gladieux P."/>
            <person name="Thoren M.H."/>
            <person name="Johannesson H."/>
        </authorList>
    </citation>
    <scope>NUCLEOTIDE SEQUENCE</scope>
    <source>
        <strain evidence="6">CBS 508.74</strain>
    </source>
</reference>
<dbReference type="EMBL" id="MU853349">
    <property type="protein sequence ID" value="KAK4110636.1"/>
    <property type="molecule type" value="Genomic_DNA"/>
</dbReference>
<keyword evidence="7" id="KW-1185">Reference proteome</keyword>
<proteinExistence type="inferred from homology"/>
<comment type="caution">
    <text evidence="6">The sequence shown here is derived from an EMBL/GenBank/DDBJ whole genome shotgun (WGS) entry which is preliminary data.</text>
</comment>
<evidence type="ECO:0000256" key="1">
    <source>
        <dbReference type="ARBA" id="ARBA00012647"/>
    </source>
</evidence>
<comment type="cofactor">
    <cofactor evidence="3">
        <name>Zn(2+)</name>
        <dbReference type="ChEBI" id="CHEBI:29105"/>
    </cofactor>
    <text evidence="3">Binds 2 Zn(2+) ions.</text>
</comment>
<evidence type="ECO:0000256" key="3">
    <source>
        <dbReference type="PIRSR" id="PIRSR601952-2"/>
    </source>
</evidence>
<dbReference type="PANTHER" id="PTHR11596:SF72">
    <property type="entry name" value="ALKALINE PHOSPHATASE"/>
    <property type="match status" value="1"/>
</dbReference>
<evidence type="ECO:0000256" key="2">
    <source>
        <dbReference type="PIRSR" id="PIRSR601952-1"/>
    </source>
</evidence>
<dbReference type="GO" id="GO:0004035">
    <property type="term" value="F:alkaline phosphatase activity"/>
    <property type="evidence" value="ECO:0007669"/>
    <property type="project" value="UniProtKB-EC"/>
</dbReference>
<organism evidence="6 7">
    <name type="scientific">Canariomyces notabilis</name>
    <dbReference type="NCBI Taxonomy" id="2074819"/>
    <lineage>
        <taxon>Eukaryota</taxon>
        <taxon>Fungi</taxon>
        <taxon>Dikarya</taxon>
        <taxon>Ascomycota</taxon>
        <taxon>Pezizomycotina</taxon>
        <taxon>Sordariomycetes</taxon>
        <taxon>Sordariomycetidae</taxon>
        <taxon>Sordariales</taxon>
        <taxon>Chaetomiaceae</taxon>
        <taxon>Canariomyces</taxon>
    </lineage>
</organism>
<keyword evidence="3" id="KW-0862">Zinc</keyword>
<feature type="binding site" evidence="3">
    <location>
        <position position="448"/>
    </location>
    <ligand>
        <name>Zn(2+)</name>
        <dbReference type="ChEBI" id="CHEBI:29105"/>
        <label>2</label>
    </ligand>
</feature>
<keyword evidence="3" id="KW-0479">Metal-binding</keyword>
<feature type="binding site" evidence="3">
    <location>
        <position position="489"/>
    </location>
    <ligand>
        <name>Zn(2+)</name>
        <dbReference type="ChEBI" id="CHEBI:29105"/>
        <label>2</label>
    </ligand>
</feature>
<dbReference type="EC" id="3.1.3.1" evidence="1"/>
<gene>
    <name evidence="6" type="ORF">N656DRAFT_781399</name>
</gene>
<dbReference type="RefSeq" id="XP_064668206.1">
    <property type="nucleotide sequence ID" value="XM_064815576.1"/>
</dbReference>
<feature type="binding site" evidence="3">
    <location>
        <position position="439"/>
    </location>
    <ligand>
        <name>Mg(2+)</name>
        <dbReference type="ChEBI" id="CHEBI:18420"/>
    </ligand>
</feature>
<evidence type="ECO:0000256" key="5">
    <source>
        <dbReference type="SAM" id="SignalP"/>
    </source>
</evidence>
<keyword evidence="5" id="KW-0732">Signal</keyword>
<dbReference type="PRINTS" id="PR00113">
    <property type="entry name" value="ALKPHPHTASE"/>
</dbReference>
<comment type="similarity">
    <text evidence="4">Belongs to the alkaline phosphatase family.</text>
</comment>
<dbReference type="GO" id="GO:0046872">
    <property type="term" value="F:metal ion binding"/>
    <property type="evidence" value="ECO:0007669"/>
    <property type="project" value="UniProtKB-KW"/>
</dbReference>
<dbReference type="SMART" id="SM00098">
    <property type="entry name" value="alkPPc"/>
    <property type="match status" value="1"/>
</dbReference>
<dbReference type="AlphaFoldDB" id="A0AAN6TAP7"/>
<keyword evidence="3" id="KW-0460">Magnesium</keyword>
<evidence type="ECO:0000313" key="6">
    <source>
        <dbReference type="EMBL" id="KAK4110636.1"/>
    </source>
</evidence>
<dbReference type="PANTHER" id="PTHR11596">
    <property type="entry name" value="ALKALINE PHOSPHATASE"/>
    <property type="match status" value="1"/>
</dbReference>
<feature type="binding site" evidence="3">
    <location>
        <position position="176"/>
    </location>
    <ligand>
        <name>Zn(2+)</name>
        <dbReference type="ChEBI" id="CHEBI:29105"/>
        <label>2</label>
    </ligand>
</feature>
<feature type="signal peptide" evidence="5">
    <location>
        <begin position="1"/>
        <end position="21"/>
    </location>
</feature>
<dbReference type="InterPro" id="IPR017850">
    <property type="entry name" value="Alkaline_phosphatase_core_sf"/>
</dbReference>
<feature type="binding site" evidence="3">
    <location>
        <position position="444"/>
    </location>
    <ligand>
        <name>Zn(2+)</name>
        <dbReference type="ChEBI" id="CHEBI:29105"/>
        <label>2</label>
    </ligand>
</feature>
<dbReference type="InterPro" id="IPR001952">
    <property type="entry name" value="Alkaline_phosphatase"/>
</dbReference>
<feature type="binding site" evidence="3">
    <location>
        <position position="176"/>
    </location>
    <ligand>
        <name>Mg(2+)</name>
        <dbReference type="ChEBI" id="CHEBI:18420"/>
    </ligand>
</feature>
<feature type="binding site" evidence="3">
    <location>
        <position position="284"/>
    </location>
    <ligand>
        <name>Mg(2+)</name>
        <dbReference type="ChEBI" id="CHEBI:18420"/>
    </ligand>
</feature>
<feature type="active site" description="Phosphoserine intermediate" evidence="2">
    <location>
        <position position="225"/>
    </location>
</feature>
<comment type="cofactor">
    <cofactor evidence="3">
        <name>Mg(2+)</name>
        <dbReference type="ChEBI" id="CHEBI:18420"/>
    </cofactor>
    <text evidence="3">Binds 1 Mg(2+) ion.</text>
</comment>
<sequence length="666" mass="72421">MLLRLNAVALCLAASLSVGSAQTFRRLGTCPTLGCVLPPDQQDFLPGQEFDIRFEIHAPKNGSEAFNDGVPDEEFTATIAKDGEQAKSIADFFKVEEPKVEKWTFSWYEDLFAQDAKTPSVVNVASKAYRRVALYEPGTYTVTLNYYSGKTTTATWTVRPLATQKKAKNVIFFIGDGMTTNMITAARLLAHKTINGKYQTTLAMDKFPVLGHQMSHSIDSFITDSANSASALYTGHKSTVNAMGVYADSSPDPMDDPKVETIVELLHRIWGSAWGAVSTAFIADATPIALTGHTRLRARYGDLINQALNGVQNYSWTRTDGPDAYFGGGAEQFIPGSGSYQGKDFYAEFAKKGYSVSLNKTSLLGLPNNQKALGIFCRSNLPVWLDRNIFKDYLSTLTNDPSGANRSATDLPGLKEMTLKAIDILHERGGKKGFFLMSEAASIDKQMHSLDYDRALGDLLELDDTIGATIEKLKSLGILEDTLIVVSADHGHGFDVFGSSDTKYFNAQTDDRAKRNAIGVYEQSGLSQYTEPKPGVSYGTGANFPLNWDPRYVLAAGAGANPDHRESYGVDKTPRTPARTGADGSYYVNPADQPNGFVVNGTLPTSESQGVHSLTDVPVYAMGPCQADFGGTYSNIDVFYKMANCLGLAQPKNITHGGHGNCKRHE</sequence>
<dbReference type="SUPFAM" id="SSF53649">
    <property type="entry name" value="Alkaline phosphatase-like"/>
    <property type="match status" value="1"/>
</dbReference>
<dbReference type="Proteomes" id="UP001302812">
    <property type="component" value="Unassembled WGS sequence"/>
</dbReference>
<accession>A0AAN6TAP7</accession>
<feature type="binding site" evidence="3">
    <location>
        <position position="490"/>
    </location>
    <ligand>
        <name>Zn(2+)</name>
        <dbReference type="ChEBI" id="CHEBI:29105"/>
        <label>2</label>
    </ligand>
</feature>
<feature type="binding site" evidence="3">
    <location>
        <position position="286"/>
    </location>
    <ligand>
        <name>Mg(2+)</name>
        <dbReference type="ChEBI" id="CHEBI:18420"/>
    </ligand>
</feature>
<protein>
    <recommendedName>
        <fullName evidence="1">alkaline phosphatase</fullName>
        <ecNumber evidence="1">3.1.3.1</ecNumber>
    </recommendedName>
</protein>
<dbReference type="Gene3D" id="3.40.720.10">
    <property type="entry name" value="Alkaline Phosphatase, subunit A"/>
    <property type="match status" value="1"/>
</dbReference>
<feature type="chain" id="PRO_5042989691" description="alkaline phosphatase" evidence="5">
    <location>
        <begin position="22"/>
        <end position="666"/>
    </location>
</feature>
<name>A0AAN6TAP7_9PEZI</name>